<keyword evidence="3 8" id="KW-0548">Nucleotidyltransferase</keyword>
<dbReference type="GO" id="GO:0003924">
    <property type="term" value="F:GTPase activity"/>
    <property type="evidence" value="ECO:0007669"/>
    <property type="project" value="InterPro"/>
</dbReference>
<dbReference type="PANTHER" id="PTHR23115">
    <property type="entry name" value="TRANSLATION FACTOR"/>
    <property type="match status" value="1"/>
</dbReference>
<dbReference type="CDD" id="cd04095">
    <property type="entry name" value="CysN_NoDQ_III"/>
    <property type="match status" value="1"/>
</dbReference>
<sequence>MSIQETNQLLRFTTAGSVDDGKSTLIGRLLYDSKSIFEDQIEAVKTSSEKKGFDYVDLSLLTDGLKSEREQGITIDVAYRYFATPKRKFIIADTPGHIQYTRNMVTGASTANLAIILIDARKGLLEQTFRHSFIASLLKIPHVIVCVNKMDLVDYDEEVYQKIIKSYKDFASKMEIKDIHFVPISALNGDNVVDRSTNMKWYEGPTLLYLLENVHIASDFNHIDCRFPVQMVIRPHTHEHQDFRGYAGRIEGGIFKPGDEVKVLPTGFTSKIKSIELDGKPIEEAFSPMSVTMTLEDELDISRGDMLVRPNNMPSVSQDINVMICWMSTKPLAGRTKLLLKHTTQECQVMVKEILYRVNVNTLHREEGVEQIGMNDIARISIRSSKPLFFDSYRKNRQTGSIILIDPNTNETVAAGMVI</sequence>
<dbReference type="PRINTS" id="PR00315">
    <property type="entry name" value="ELONGATNFCT"/>
</dbReference>
<dbReference type="SUPFAM" id="SSF50465">
    <property type="entry name" value="EF-Tu/eEF-1alpha/eIF2-gamma C-terminal domain"/>
    <property type="match status" value="1"/>
</dbReference>
<protein>
    <recommendedName>
        <fullName evidence="1">sulfate adenylyltransferase</fullName>
        <ecNumber evidence="1">2.7.7.4</ecNumber>
    </recommendedName>
</protein>
<evidence type="ECO:0000256" key="4">
    <source>
        <dbReference type="ARBA" id="ARBA00022741"/>
    </source>
</evidence>
<dbReference type="InterPro" id="IPR011779">
    <property type="entry name" value="SO4_adenylTrfase_lsu"/>
</dbReference>
<dbReference type="InterPro" id="IPR050100">
    <property type="entry name" value="TRAFAC_GTPase_members"/>
</dbReference>
<keyword evidence="4" id="KW-0547">Nucleotide-binding</keyword>
<dbReference type="CDD" id="cd03695">
    <property type="entry name" value="CysN_NodQ_II"/>
    <property type="match status" value="1"/>
</dbReference>
<dbReference type="GO" id="GO:0005525">
    <property type="term" value="F:GTP binding"/>
    <property type="evidence" value="ECO:0007669"/>
    <property type="project" value="UniProtKB-KW"/>
</dbReference>
<dbReference type="RefSeq" id="WP_020894163.1">
    <property type="nucleotide sequence ID" value="NZ_BJYV01000003.1"/>
</dbReference>
<dbReference type="PROSITE" id="PS51722">
    <property type="entry name" value="G_TR_2"/>
    <property type="match status" value="1"/>
</dbReference>
<dbReference type="Gene3D" id="3.40.50.300">
    <property type="entry name" value="P-loop containing nucleotide triphosphate hydrolases"/>
    <property type="match status" value="1"/>
</dbReference>
<evidence type="ECO:0000313" key="8">
    <source>
        <dbReference type="EMBL" id="GEO20595.1"/>
    </source>
</evidence>
<reference evidence="8 9" key="1">
    <citation type="submission" date="2019-07" db="EMBL/GenBank/DDBJ databases">
        <title>Whole genome shotgun sequence of Cyclobacterium qasimii NBRC 106168.</title>
        <authorList>
            <person name="Hosoyama A."/>
            <person name="Uohara A."/>
            <person name="Ohji S."/>
            <person name="Ichikawa N."/>
        </authorList>
    </citation>
    <scope>NUCLEOTIDE SEQUENCE [LARGE SCALE GENOMIC DNA]</scope>
    <source>
        <strain evidence="8 9">NBRC 106168</strain>
    </source>
</reference>
<dbReference type="InterPro" id="IPR009001">
    <property type="entry name" value="Transl_elong_EF1A/Init_IF2_C"/>
</dbReference>
<dbReference type="AlphaFoldDB" id="A0A512C8R7"/>
<dbReference type="InterPro" id="IPR044138">
    <property type="entry name" value="CysN_II"/>
</dbReference>
<evidence type="ECO:0000256" key="1">
    <source>
        <dbReference type="ARBA" id="ARBA00012391"/>
    </source>
</evidence>
<feature type="domain" description="Tr-type G" evidence="7">
    <location>
        <begin position="7"/>
        <end position="219"/>
    </location>
</feature>
<dbReference type="GO" id="GO:0004781">
    <property type="term" value="F:sulfate adenylyltransferase (ATP) activity"/>
    <property type="evidence" value="ECO:0007669"/>
    <property type="project" value="UniProtKB-EC"/>
</dbReference>
<comment type="caution">
    <text evidence="8">The sequence shown here is derived from an EMBL/GenBank/DDBJ whole genome shotgun (WGS) entry which is preliminary data.</text>
</comment>
<gene>
    <name evidence="8" type="primary">cysN</name>
    <name evidence="8" type="ORF">CQA01_11290</name>
</gene>
<proteinExistence type="predicted"/>
<dbReference type="InterPro" id="IPR005225">
    <property type="entry name" value="Small_GTP-bd"/>
</dbReference>
<keyword evidence="6" id="KW-0342">GTP-binding</keyword>
<dbReference type="CDD" id="cd04166">
    <property type="entry name" value="CysN_ATPS"/>
    <property type="match status" value="1"/>
</dbReference>
<dbReference type="InterPro" id="IPR031157">
    <property type="entry name" value="G_TR_CS"/>
</dbReference>
<keyword evidence="9" id="KW-1185">Reference proteome</keyword>
<dbReference type="FunFam" id="3.40.50.300:FF:000119">
    <property type="entry name" value="Sulfate adenylyltransferase subunit 1"/>
    <property type="match status" value="1"/>
</dbReference>
<dbReference type="NCBIfam" id="TIGR02034">
    <property type="entry name" value="CysN"/>
    <property type="match status" value="1"/>
</dbReference>
<evidence type="ECO:0000256" key="5">
    <source>
        <dbReference type="ARBA" id="ARBA00022840"/>
    </source>
</evidence>
<evidence type="ECO:0000259" key="7">
    <source>
        <dbReference type="PROSITE" id="PS51722"/>
    </source>
</evidence>
<keyword evidence="2 8" id="KW-0808">Transferase</keyword>
<dbReference type="InterPro" id="IPR027417">
    <property type="entry name" value="P-loop_NTPase"/>
</dbReference>
<organism evidence="8 9">
    <name type="scientific">Cyclobacterium qasimii</name>
    <dbReference type="NCBI Taxonomy" id="1350429"/>
    <lineage>
        <taxon>Bacteria</taxon>
        <taxon>Pseudomonadati</taxon>
        <taxon>Bacteroidota</taxon>
        <taxon>Cytophagia</taxon>
        <taxon>Cytophagales</taxon>
        <taxon>Cyclobacteriaceae</taxon>
        <taxon>Cyclobacterium</taxon>
    </lineage>
</organism>
<dbReference type="EMBL" id="BJYV01000003">
    <property type="protein sequence ID" value="GEO20595.1"/>
    <property type="molecule type" value="Genomic_DNA"/>
</dbReference>
<dbReference type="EC" id="2.7.7.4" evidence="1"/>
<evidence type="ECO:0000313" key="9">
    <source>
        <dbReference type="Proteomes" id="UP000321301"/>
    </source>
</evidence>
<dbReference type="GO" id="GO:0006790">
    <property type="term" value="P:sulfur compound metabolic process"/>
    <property type="evidence" value="ECO:0007669"/>
    <property type="project" value="InterPro"/>
</dbReference>
<dbReference type="Pfam" id="PF00009">
    <property type="entry name" value="GTP_EFTU"/>
    <property type="match status" value="1"/>
</dbReference>
<dbReference type="InterPro" id="IPR041757">
    <property type="entry name" value="CysN_GTP-bd"/>
</dbReference>
<dbReference type="InterPro" id="IPR054696">
    <property type="entry name" value="GTP-eEF1A_C"/>
</dbReference>
<dbReference type="NCBIfam" id="TIGR00231">
    <property type="entry name" value="small_GTP"/>
    <property type="match status" value="1"/>
</dbReference>
<evidence type="ECO:0000256" key="2">
    <source>
        <dbReference type="ARBA" id="ARBA00022679"/>
    </source>
</evidence>
<dbReference type="Gene3D" id="2.40.30.10">
    <property type="entry name" value="Translation factors"/>
    <property type="match status" value="2"/>
</dbReference>
<evidence type="ECO:0000256" key="6">
    <source>
        <dbReference type="ARBA" id="ARBA00023134"/>
    </source>
</evidence>
<dbReference type="GO" id="GO:0005524">
    <property type="term" value="F:ATP binding"/>
    <property type="evidence" value="ECO:0007669"/>
    <property type="project" value="UniProtKB-KW"/>
</dbReference>
<dbReference type="InterPro" id="IPR000795">
    <property type="entry name" value="T_Tr_GTP-bd_dom"/>
</dbReference>
<dbReference type="InterPro" id="IPR044139">
    <property type="entry name" value="CysN_NoDQ_III"/>
</dbReference>
<dbReference type="PROSITE" id="PS00301">
    <property type="entry name" value="G_TR_1"/>
    <property type="match status" value="1"/>
</dbReference>
<dbReference type="SUPFAM" id="SSF50447">
    <property type="entry name" value="Translation proteins"/>
    <property type="match status" value="1"/>
</dbReference>
<dbReference type="Proteomes" id="UP000321301">
    <property type="component" value="Unassembled WGS sequence"/>
</dbReference>
<dbReference type="SUPFAM" id="SSF52540">
    <property type="entry name" value="P-loop containing nucleoside triphosphate hydrolases"/>
    <property type="match status" value="1"/>
</dbReference>
<name>A0A512C8R7_9BACT</name>
<accession>A0A512C8R7</accession>
<evidence type="ECO:0000256" key="3">
    <source>
        <dbReference type="ARBA" id="ARBA00022695"/>
    </source>
</evidence>
<dbReference type="Pfam" id="PF22594">
    <property type="entry name" value="GTP-eEF1A_C"/>
    <property type="match status" value="1"/>
</dbReference>
<dbReference type="InterPro" id="IPR009000">
    <property type="entry name" value="Transl_B-barrel_sf"/>
</dbReference>
<keyword evidence="5" id="KW-0067">ATP-binding</keyword>